<organism evidence="3 4">
    <name type="scientific">Lancefieldella parvula</name>
    <dbReference type="NCBI Taxonomy" id="1382"/>
    <lineage>
        <taxon>Bacteria</taxon>
        <taxon>Bacillati</taxon>
        <taxon>Actinomycetota</taxon>
        <taxon>Coriobacteriia</taxon>
        <taxon>Coriobacteriales</taxon>
        <taxon>Atopobiaceae</taxon>
        <taxon>Lancefieldella</taxon>
    </lineage>
</organism>
<sequence>MNCPNCGAEISKHAKFCSNCGQKLSDVADAANVADVANVEKTDALAESTEPAPETAPDNSTAATEVIAPAEADEPAETATDPDATVLAEYPVDDEDTTAAETSLLEISADDSYIAPDEAPTAVTDSDAVADADADADADPTVIANSNAAAEEPTTFINDPDRINVFTADDLDSTAISHFDPSQFTVVSSGPSSVERKQTKDGSDALRKVGIWPACGRSGCRRTGRCLGHSVPSRRRSQAQRRPAAHCNLSGAD</sequence>
<dbReference type="AlphaFoldDB" id="A0A9E7ACT2"/>
<feature type="compositionally biased region" description="Acidic residues" evidence="1">
    <location>
        <begin position="128"/>
        <end position="138"/>
    </location>
</feature>
<proteinExistence type="predicted"/>
<reference evidence="3" key="1">
    <citation type="submission" date="2022-05" db="EMBL/GenBank/DDBJ databases">
        <title>Using nanopore sequencing to obtain complete genomes from saliva samples.</title>
        <authorList>
            <person name="Baker J.L."/>
        </authorList>
    </citation>
    <scope>NUCLEOTIDE SEQUENCE</scope>
    <source>
        <strain evidence="3">JCVI-JB-Lp32</strain>
    </source>
</reference>
<evidence type="ECO:0000256" key="1">
    <source>
        <dbReference type="SAM" id="MobiDB-lite"/>
    </source>
</evidence>
<feature type="region of interest" description="Disordered" evidence="1">
    <location>
        <begin position="224"/>
        <end position="253"/>
    </location>
</feature>
<protein>
    <submittedName>
        <fullName evidence="3">Zinc ribbon domain-containing protein</fullName>
    </submittedName>
</protein>
<dbReference type="Pfam" id="PF13240">
    <property type="entry name" value="Zn_Ribbon_1"/>
    <property type="match status" value="1"/>
</dbReference>
<evidence type="ECO:0000259" key="2">
    <source>
        <dbReference type="Pfam" id="PF13240"/>
    </source>
</evidence>
<evidence type="ECO:0000313" key="4">
    <source>
        <dbReference type="Proteomes" id="UP000831562"/>
    </source>
</evidence>
<feature type="region of interest" description="Disordered" evidence="1">
    <location>
        <begin position="42"/>
        <end position="138"/>
    </location>
</feature>
<accession>A0A9E7ACT2</accession>
<dbReference type="InterPro" id="IPR026870">
    <property type="entry name" value="Zinc_ribbon_dom"/>
</dbReference>
<dbReference type="EMBL" id="CP097092">
    <property type="protein sequence ID" value="UQF78213.1"/>
    <property type="molecule type" value="Genomic_DNA"/>
</dbReference>
<name>A0A9E7ACT2_9ACTN</name>
<evidence type="ECO:0000313" key="3">
    <source>
        <dbReference type="EMBL" id="UQF78213.1"/>
    </source>
</evidence>
<dbReference type="Proteomes" id="UP000831562">
    <property type="component" value="Chromosome"/>
</dbReference>
<gene>
    <name evidence="3" type="ORF">M3I19_00490</name>
</gene>
<feature type="domain" description="Zinc-ribbon" evidence="2">
    <location>
        <begin position="3"/>
        <end position="24"/>
    </location>
</feature>